<accession>A0AAE3IK03</accession>
<comment type="similarity">
    <text evidence="1">Belongs to the transglycosylase Slt family.</text>
</comment>
<reference evidence="4" key="1">
    <citation type="submission" date="2022-10" db="EMBL/GenBank/DDBJ databases">
        <authorList>
            <person name="Kim H.S."/>
            <person name="Kim J.-S."/>
            <person name="Suh M.K."/>
            <person name="Eom M.K."/>
            <person name="Lee J.-S."/>
        </authorList>
    </citation>
    <scope>NUCLEOTIDE SEQUENCE</scope>
    <source>
        <strain evidence="4">LIP-5</strain>
    </source>
</reference>
<dbReference type="CDD" id="cd16894">
    <property type="entry name" value="MltD-like"/>
    <property type="match status" value="1"/>
</dbReference>
<dbReference type="InterPro" id="IPR023346">
    <property type="entry name" value="Lysozyme-like_dom_sf"/>
</dbReference>
<dbReference type="EMBL" id="JAOTPL010000001">
    <property type="protein sequence ID" value="MCU7693109.1"/>
    <property type="molecule type" value="Genomic_DNA"/>
</dbReference>
<dbReference type="Gene3D" id="1.10.530.10">
    <property type="match status" value="1"/>
</dbReference>
<comment type="caution">
    <text evidence="4">The sequence shown here is derived from an EMBL/GenBank/DDBJ whole genome shotgun (WGS) entry which is preliminary data.</text>
</comment>
<dbReference type="RefSeq" id="WP_263036597.1">
    <property type="nucleotide sequence ID" value="NZ_JAOTPL010000001.1"/>
</dbReference>
<dbReference type="Proteomes" id="UP001209317">
    <property type="component" value="Unassembled WGS sequence"/>
</dbReference>
<gene>
    <name evidence="4" type="ORF">OD355_01115</name>
</gene>
<dbReference type="InterPro" id="IPR008258">
    <property type="entry name" value="Transglycosylase_SLT_dom_1"/>
</dbReference>
<dbReference type="PANTHER" id="PTHR37423">
    <property type="entry name" value="SOLUBLE LYTIC MUREIN TRANSGLYCOSYLASE-RELATED"/>
    <property type="match status" value="1"/>
</dbReference>
<name>A0AAE3IK03_9BACT</name>
<evidence type="ECO:0000259" key="3">
    <source>
        <dbReference type="Pfam" id="PF01464"/>
    </source>
</evidence>
<feature type="domain" description="Transglycosylase SLT" evidence="3">
    <location>
        <begin position="116"/>
        <end position="215"/>
    </location>
</feature>
<proteinExistence type="inferred from homology"/>
<organism evidence="4 5">
    <name type="scientific">Haoranjiania flava</name>
    <dbReference type="NCBI Taxonomy" id="1856322"/>
    <lineage>
        <taxon>Bacteria</taxon>
        <taxon>Pseudomonadati</taxon>
        <taxon>Bacteroidota</taxon>
        <taxon>Chitinophagia</taxon>
        <taxon>Chitinophagales</taxon>
        <taxon>Chitinophagaceae</taxon>
        <taxon>Haoranjiania</taxon>
    </lineage>
</organism>
<dbReference type="AlphaFoldDB" id="A0AAE3IK03"/>
<dbReference type="PANTHER" id="PTHR37423:SF2">
    <property type="entry name" value="MEMBRANE-BOUND LYTIC MUREIN TRANSGLYCOSYLASE C"/>
    <property type="match status" value="1"/>
</dbReference>
<evidence type="ECO:0000256" key="1">
    <source>
        <dbReference type="ARBA" id="ARBA00007734"/>
    </source>
</evidence>
<dbReference type="Pfam" id="PF01464">
    <property type="entry name" value="SLT"/>
    <property type="match status" value="1"/>
</dbReference>
<protein>
    <submittedName>
        <fullName evidence="4">Lytic transglycosylase domain-containing protein</fullName>
    </submittedName>
</protein>
<keyword evidence="2" id="KW-0732">Signal</keyword>
<evidence type="ECO:0000313" key="5">
    <source>
        <dbReference type="Proteomes" id="UP001209317"/>
    </source>
</evidence>
<keyword evidence="5" id="KW-1185">Reference proteome</keyword>
<feature type="chain" id="PRO_5042081020" evidence="2">
    <location>
        <begin position="22"/>
        <end position="341"/>
    </location>
</feature>
<dbReference type="SUPFAM" id="SSF53955">
    <property type="entry name" value="Lysozyme-like"/>
    <property type="match status" value="1"/>
</dbReference>
<sequence>MNAKKTILFLSLLVCGFCSFAGPGDELNLPKKDKKETPKGKEGFVSLLPETGMENSMRNKGMAMNVHDADVSAHLKDYTKQYLARRGKWYHTIKNTPRYQNIFDLYDRILGKYGIPKEIKYLSVIESDLQSNAVSVAGATGPWQIMYDEARSYNLIRGGRDLRTDYEASTHAAAKLIRTLYKRYGDWLLVLSAYNAGMGRVDKSIRQAGSKDFWQVQRFLPNETRHHVRRFIATHYFFEGSGGITTVSASDAQKLKSIADRKTGKLPAGMSILRIKGIYHGGTVAGFLDIDEKTFNQHNPDFNNILGSGSEYDMRIPTEKVRLFTENRETILQQGIDELLK</sequence>
<evidence type="ECO:0000256" key="2">
    <source>
        <dbReference type="SAM" id="SignalP"/>
    </source>
</evidence>
<feature type="signal peptide" evidence="2">
    <location>
        <begin position="1"/>
        <end position="21"/>
    </location>
</feature>
<evidence type="ECO:0000313" key="4">
    <source>
        <dbReference type="EMBL" id="MCU7693109.1"/>
    </source>
</evidence>